<organism evidence="2 3">
    <name type="scientific">Heterobasidion irregulare (strain TC 32-1)</name>
    <dbReference type="NCBI Taxonomy" id="747525"/>
    <lineage>
        <taxon>Eukaryota</taxon>
        <taxon>Fungi</taxon>
        <taxon>Dikarya</taxon>
        <taxon>Basidiomycota</taxon>
        <taxon>Agaricomycotina</taxon>
        <taxon>Agaricomycetes</taxon>
        <taxon>Russulales</taxon>
        <taxon>Bondarzewiaceae</taxon>
        <taxon>Heterobasidion</taxon>
        <taxon>Heterobasidion annosum species complex</taxon>
    </lineage>
</organism>
<evidence type="ECO:0000256" key="1">
    <source>
        <dbReference type="SAM" id="MobiDB-lite"/>
    </source>
</evidence>
<feature type="compositionally biased region" description="Low complexity" evidence="1">
    <location>
        <begin position="1053"/>
        <end position="1093"/>
    </location>
</feature>
<feature type="compositionally biased region" description="Basic and acidic residues" evidence="1">
    <location>
        <begin position="403"/>
        <end position="414"/>
    </location>
</feature>
<feature type="region of interest" description="Disordered" evidence="1">
    <location>
        <begin position="716"/>
        <end position="744"/>
    </location>
</feature>
<feature type="compositionally biased region" description="Low complexity" evidence="1">
    <location>
        <begin position="974"/>
        <end position="994"/>
    </location>
</feature>
<feature type="compositionally biased region" description="Polar residues" evidence="1">
    <location>
        <begin position="1028"/>
        <end position="1037"/>
    </location>
</feature>
<proteinExistence type="predicted"/>
<feature type="compositionally biased region" description="Low complexity" evidence="1">
    <location>
        <begin position="587"/>
        <end position="600"/>
    </location>
</feature>
<keyword evidence="3" id="KW-1185">Reference proteome</keyword>
<feature type="compositionally biased region" description="Low complexity" evidence="1">
    <location>
        <begin position="1167"/>
        <end position="1178"/>
    </location>
</feature>
<protein>
    <submittedName>
        <fullName evidence="2">Uncharacterized protein</fullName>
    </submittedName>
</protein>
<gene>
    <name evidence="2" type="ORF">HETIRDRAFT_452570</name>
</gene>
<dbReference type="InParanoid" id="W4K5X6"/>
<feature type="region of interest" description="Disordered" evidence="1">
    <location>
        <begin position="761"/>
        <end position="827"/>
    </location>
</feature>
<dbReference type="EMBL" id="KI925459">
    <property type="protein sequence ID" value="ETW81174.1"/>
    <property type="molecule type" value="Genomic_DNA"/>
</dbReference>
<feature type="compositionally biased region" description="Pro residues" evidence="1">
    <location>
        <begin position="1136"/>
        <end position="1145"/>
    </location>
</feature>
<feature type="compositionally biased region" description="Low complexity" evidence="1">
    <location>
        <begin position="1013"/>
        <end position="1026"/>
    </location>
</feature>
<name>W4K5X6_HETIT</name>
<feature type="compositionally biased region" description="Low complexity" evidence="1">
    <location>
        <begin position="446"/>
        <end position="463"/>
    </location>
</feature>
<feature type="compositionally biased region" description="Low complexity" evidence="1">
    <location>
        <begin position="1107"/>
        <end position="1119"/>
    </location>
</feature>
<dbReference type="OrthoDB" id="3271293at2759"/>
<dbReference type="KEGG" id="hir:HETIRDRAFT_452570"/>
<feature type="compositionally biased region" description="Pro residues" evidence="1">
    <location>
        <begin position="1152"/>
        <end position="1166"/>
    </location>
</feature>
<reference evidence="2 3" key="1">
    <citation type="journal article" date="2012" name="New Phytol.">
        <title>Insight into trade-off between wood decay and parasitism from the genome of a fungal forest pathogen.</title>
        <authorList>
            <person name="Olson A."/>
            <person name="Aerts A."/>
            <person name="Asiegbu F."/>
            <person name="Belbahri L."/>
            <person name="Bouzid O."/>
            <person name="Broberg A."/>
            <person name="Canback B."/>
            <person name="Coutinho P.M."/>
            <person name="Cullen D."/>
            <person name="Dalman K."/>
            <person name="Deflorio G."/>
            <person name="van Diepen L.T."/>
            <person name="Dunand C."/>
            <person name="Duplessis S."/>
            <person name="Durling M."/>
            <person name="Gonthier P."/>
            <person name="Grimwood J."/>
            <person name="Fossdal C.G."/>
            <person name="Hansson D."/>
            <person name="Henrissat B."/>
            <person name="Hietala A."/>
            <person name="Himmelstrand K."/>
            <person name="Hoffmeister D."/>
            <person name="Hogberg N."/>
            <person name="James T.Y."/>
            <person name="Karlsson M."/>
            <person name="Kohler A."/>
            <person name="Kues U."/>
            <person name="Lee Y.H."/>
            <person name="Lin Y.C."/>
            <person name="Lind M."/>
            <person name="Lindquist E."/>
            <person name="Lombard V."/>
            <person name="Lucas S."/>
            <person name="Lunden K."/>
            <person name="Morin E."/>
            <person name="Murat C."/>
            <person name="Park J."/>
            <person name="Raffaello T."/>
            <person name="Rouze P."/>
            <person name="Salamov A."/>
            <person name="Schmutz J."/>
            <person name="Solheim H."/>
            <person name="Stahlberg J."/>
            <person name="Velez H."/>
            <person name="de Vries R.P."/>
            <person name="Wiebenga A."/>
            <person name="Woodward S."/>
            <person name="Yakovlev I."/>
            <person name="Garbelotto M."/>
            <person name="Martin F."/>
            <person name="Grigoriev I.V."/>
            <person name="Stenlid J."/>
        </authorList>
    </citation>
    <scope>NUCLEOTIDE SEQUENCE [LARGE SCALE GENOMIC DNA]</scope>
    <source>
        <strain evidence="2 3">TC 32-1</strain>
    </source>
</reference>
<feature type="compositionally biased region" description="Gly residues" evidence="1">
    <location>
        <begin position="568"/>
        <end position="586"/>
    </location>
</feature>
<feature type="region of interest" description="Disordered" evidence="1">
    <location>
        <begin position="527"/>
        <end position="550"/>
    </location>
</feature>
<sequence>MSGSPSRLPSRTIAVQTAKHPQTHIQSQSQRPQAIVRIPFPPVLGARAHLVSLRSQPSHTPSAPPLVPYTHTPSYPCSLALCDLSTTRAALVPSSLYVPPDHWLFLLSFFLFAAHRTIPLPVRAIIHAHMCAQLRCASYAPTHKASSAPLPSKDVFHPHPHLSPSACHTSFVVSRSCPRVPSWFPYHPRCPPIFGLAPVSPALSVAALINSRLPSHRRLSPNSHPHPISILHSTTPARSVPRVRLLIARAHPAPVNVDIAPEGALASEPPPAAPLGAPPPTEGWTATQILAPILVGLGLLVLFALALLLHRLHHRHRSYARARPTPFPHLTAAADTAPSPTSSGFSGARARIPHVRPRLPLHLPYVAFLCARRVRPKRASAWWDIDGTASGLGMATGSAGALAERKSRESRESRAAAYRSGEAVAVAEDVEVGEAAPMIRMHPAHVHAASSSSSSSASSSLTAAPPPPVPDPDPETQGETWLGPWAAPACRAWEAALGLGLDLGSRVGLGARRRRAVPVVPRRASRSFRIDGDESEGSSDEDGGAGVGTGARAGAGAGAGVGTGARAGAGAGAGAGEADGAYGRGTAGSRASGRTRAEGSMRTSEYEAEERDEAMPLPLMGVGMGMGMGMGMRLGVSGGDVGVGPPLTIDVTQGYRSKYGNGNGYRYEPVANPGEEGGEEEGEGEERAGGRGVGVVVDVDAGGVLLISHDGEDFATPTDTVHTHTHTGAGARTPGGSGSGGSSVRTFGTGAATFGSKRTESYAGTPVTATGSGSGGSVTGTVSSREGAREWRRGRAGRSIDVVPPTPVGRRDNPLTNAAPPSPDSSPWTPPIPPLTLAFPLPPAHPHLVGMQRLRERTLANAASTSALVGTARPPAEGVRFQPPPVFAASAPDLNLSKQQLQHDGWGAAALNPRAGASRDGNRTATGTEAYPSSRHTPRSSLGSPPAAPPSNSYSLGLVPGSAMAQHPARSRGKSASPARSPRPLPNASLSSASYPPPNPPLNQRVPTSPRHSPNASLSSASAPQAHHTPTPSSSSALFAYPLRPTLARTHAHTASASSSSSASYHTTAHPAALLSSADPAPARSRSPSPHRSTGLHSPRPSPSAYPSTLSPSLHLRTLSPPPLTSPHASPRHLPRPLPPAPPRAPYALESYPPPSPTYLPPPHSPFPGRSPAASPAPTHATLHLRPSDPQNLIPAAVRSAGYNPFGAAIR</sequence>
<feature type="compositionally biased region" description="Acidic residues" evidence="1">
    <location>
        <begin position="533"/>
        <end position="543"/>
    </location>
</feature>
<dbReference type="PANTHER" id="PTHR45733:SF8">
    <property type="entry name" value="FORMIN-J"/>
    <property type="match status" value="1"/>
</dbReference>
<feature type="region of interest" description="Disordered" evidence="1">
    <location>
        <begin position="398"/>
        <end position="420"/>
    </location>
</feature>
<dbReference type="GeneID" id="20676271"/>
<evidence type="ECO:0000313" key="2">
    <source>
        <dbReference type="EMBL" id="ETW81174.1"/>
    </source>
</evidence>
<feature type="region of interest" description="Disordered" evidence="1">
    <location>
        <begin position="666"/>
        <end position="689"/>
    </location>
</feature>
<dbReference type="RefSeq" id="XP_009547839.1">
    <property type="nucleotide sequence ID" value="XM_009549544.1"/>
</dbReference>
<dbReference type="InterPro" id="IPR051144">
    <property type="entry name" value="Formin_homology_domain"/>
</dbReference>
<feature type="compositionally biased region" description="Low complexity" evidence="1">
    <location>
        <begin position="939"/>
        <end position="955"/>
    </location>
</feature>
<feature type="region of interest" description="Disordered" evidence="1">
    <location>
        <begin position="568"/>
        <end position="610"/>
    </location>
</feature>
<dbReference type="Proteomes" id="UP000030671">
    <property type="component" value="Unassembled WGS sequence"/>
</dbReference>
<dbReference type="PANTHER" id="PTHR45733">
    <property type="entry name" value="FORMIN-J"/>
    <property type="match status" value="1"/>
</dbReference>
<accession>W4K5X6</accession>
<dbReference type="HOGENOM" id="CLU_269723_0_0_1"/>
<feature type="compositionally biased region" description="Low complexity" evidence="1">
    <location>
        <begin position="716"/>
        <end position="732"/>
    </location>
</feature>
<evidence type="ECO:0000313" key="3">
    <source>
        <dbReference type="Proteomes" id="UP000030671"/>
    </source>
</evidence>
<feature type="region of interest" description="Disordered" evidence="1">
    <location>
        <begin position="444"/>
        <end position="482"/>
    </location>
</feature>
<dbReference type="AlphaFoldDB" id="W4K5X6"/>
<feature type="region of interest" description="Disordered" evidence="1">
    <location>
        <begin position="911"/>
        <end position="1193"/>
    </location>
</feature>